<organism evidence="9 10">
    <name type="scientific">Pseudolycoriella hygida</name>
    <dbReference type="NCBI Taxonomy" id="35572"/>
    <lineage>
        <taxon>Eukaryota</taxon>
        <taxon>Metazoa</taxon>
        <taxon>Ecdysozoa</taxon>
        <taxon>Arthropoda</taxon>
        <taxon>Hexapoda</taxon>
        <taxon>Insecta</taxon>
        <taxon>Pterygota</taxon>
        <taxon>Neoptera</taxon>
        <taxon>Endopterygota</taxon>
        <taxon>Diptera</taxon>
        <taxon>Nematocera</taxon>
        <taxon>Sciaroidea</taxon>
        <taxon>Sciaridae</taxon>
        <taxon>Pseudolycoriella</taxon>
    </lineage>
</organism>
<keyword evidence="4" id="KW-0813">Transport</keyword>
<comment type="caution">
    <text evidence="9">The sequence shown here is derived from an EMBL/GenBank/DDBJ whole genome shotgun (WGS) entry which is preliminary data.</text>
</comment>
<proteinExistence type="predicted"/>
<dbReference type="SUPFAM" id="SSF50911">
    <property type="entry name" value="Mannose 6-phosphate receptor domain"/>
    <property type="match status" value="1"/>
</dbReference>
<evidence type="ECO:0000256" key="5">
    <source>
        <dbReference type="ARBA" id="ARBA00022989"/>
    </source>
</evidence>
<keyword evidence="4" id="KW-0653">Protein transport</keyword>
<dbReference type="Proteomes" id="UP001151699">
    <property type="component" value="Chromosome C"/>
</dbReference>
<dbReference type="GO" id="GO:0000139">
    <property type="term" value="C:Golgi membrane"/>
    <property type="evidence" value="ECO:0007669"/>
    <property type="project" value="UniProtKB-SubCell"/>
</dbReference>
<dbReference type="GO" id="GO:0015031">
    <property type="term" value="P:protein transport"/>
    <property type="evidence" value="ECO:0007669"/>
    <property type="project" value="UniProtKB-KW"/>
</dbReference>
<evidence type="ECO:0000256" key="7">
    <source>
        <dbReference type="SAM" id="Phobius"/>
    </source>
</evidence>
<dbReference type="AlphaFoldDB" id="A0A9Q0RY29"/>
<dbReference type="Pfam" id="PF09451">
    <property type="entry name" value="ATG27"/>
    <property type="match status" value="1"/>
</dbReference>
<evidence type="ECO:0000256" key="4">
    <source>
        <dbReference type="ARBA" id="ARBA00022927"/>
    </source>
</evidence>
<feature type="signal peptide" evidence="8">
    <location>
        <begin position="1"/>
        <end position="21"/>
    </location>
</feature>
<accession>A0A9Q0RY29</accession>
<dbReference type="Gene3D" id="2.70.130.10">
    <property type="entry name" value="Mannose-6-phosphate receptor binding domain"/>
    <property type="match status" value="1"/>
</dbReference>
<feature type="transmembrane region" description="Helical" evidence="7">
    <location>
        <begin position="181"/>
        <end position="205"/>
    </location>
</feature>
<keyword evidence="3 8" id="KW-0732">Signal</keyword>
<evidence type="ECO:0000313" key="10">
    <source>
        <dbReference type="Proteomes" id="UP001151699"/>
    </source>
</evidence>
<gene>
    <name evidence="9" type="primary">M6PR</name>
    <name evidence="9" type="ORF">Bhyg_15263</name>
</gene>
<protein>
    <submittedName>
        <fullName evidence="9">Cation-dependent mannose-6-phosphate receptor</fullName>
    </submittedName>
</protein>
<evidence type="ECO:0000256" key="8">
    <source>
        <dbReference type="SAM" id="SignalP"/>
    </source>
</evidence>
<dbReference type="EMBL" id="WJQU01000004">
    <property type="protein sequence ID" value="KAJ6636671.1"/>
    <property type="molecule type" value="Genomic_DNA"/>
</dbReference>
<dbReference type="GO" id="GO:0034045">
    <property type="term" value="C:phagophore assembly site membrane"/>
    <property type="evidence" value="ECO:0007669"/>
    <property type="project" value="UniProtKB-SubCell"/>
</dbReference>
<dbReference type="PANTHER" id="PTHR15071:SF0">
    <property type="entry name" value="MANNOSE 6-PHOSPHATE RECEPTOR-LIKE PROTEIN 1"/>
    <property type="match status" value="1"/>
</dbReference>
<dbReference type="PANTHER" id="PTHR15071">
    <property type="entry name" value="MANNOSE-6-PHOSPHATE RECEPTOR FAMILY MEMBER"/>
    <property type="match status" value="1"/>
</dbReference>
<sequence length="255" mass="28266">MISIFSTSSFLILLIANQILCDECVKKSPCECTFENGFGYDLSGLDKAGRKNLEANSSSVVGIQYIFQPCTDSTTLPENHDDKTNPCYPGFAVCLHQSGNFTLLAKNEDAVLKVNPDSTPYLVYSHGNNVVTIALVCSNSEHNYLFENGPYTADTEVNLILFSKHTCIQEIFVVSTLSTGALLNITLLLIIFGYLTIGVAVDYFLMGARGIEVIPHLEFWKDFPFLVRDGIKFIQNGFKIQPSDLSENRDVYTSI</sequence>
<dbReference type="InterPro" id="IPR009011">
    <property type="entry name" value="Man6P_isomerase_rcpt-bd_dom_sf"/>
</dbReference>
<evidence type="ECO:0000256" key="2">
    <source>
        <dbReference type="ARBA" id="ARBA00022692"/>
    </source>
</evidence>
<keyword evidence="9" id="KW-0675">Receptor</keyword>
<keyword evidence="10" id="KW-1185">Reference proteome</keyword>
<evidence type="ECO:0000256" key="3">
    <source>
        <dbReference type="ARBA" id="ARBA00022729"/>
    </source>
</evidence>
<keyword evidence="5 7" id="KW-1133">Transmembrane helix</keyword>
<comment type="subcellular location">
    <subcellularLocation>
        <location evidence="1">Preautophagosomal structure membrane</location>
        <topology evidence="1">Single-pass type I membrane protein</topology>
    </subcellularLocation>
</comment>
<keyword evidence="2 7" id="KW-0812">Transmembrane</keyword>
<evidence type="ECO:0000256" key="6">
    <source>
        <dbReference type="ARBA" id="ARBA00023136"/>
    </source>
</evidence>
<name>A0A9Q0RY29_9DIPT</name>
<evidence type="ECO:0000256" key="1">
    <source>
        <dbReference type="ARBA" id="ARBA00004472"/>
    </source>
</evidence>
<dbReference type="InterPro" id="IPR018939">
    <property type="entry name" value="Autophagy-rel_prot_27"/>
</dbReference>
<dbReference type="GO" id="GO:0005802">
    <property type="term" value="C:trans-Golgi network"/>
    <property type="evidence" value="ECO:0007669"/>
    <property type="project" value="TreeGrafter"/>
</dbReference>
<evidence type="ECO:0000313" key="9">
    <source>
        <dbReference type="EMBL" id="KAJ6636671.1"/>
    </source>
</evidence>
<reference evidence="9" key="1">
    <citation type="submission" date="2022-07" db="EMBL/GenBank/DDBJ databases">
        <authorList>
            <person name="Trinca V."/>
            <person name="Uliana J.V.C."/>
            <person name="Torres T.T."/>
            <person name="Ward R.J."/>
            <person name="Monesi N."/>
        </authorList>
    </citation>
    <scope>NUCLEOTIDE SEQUENCE</scope>
    <source>
        <strain evidence="9">HSMRA1968</strain>
        <tissue evidence="9">Whole embryos</tissue>
    </source>
</reference>
<keyword evidence="6 7" id="KW-0472">Membrane</keyword>
<feature type="chain" id="PRO_5040372597" evidence="8">
    <location>
        <begin position="22"/>
        <end position="255"/>
    </location>
</feature>
<dbReference type="OrthoDB" id="29460at2759"/>